<proteinExistence type="predicted"/>
<keyword evidence="2" id="KW-1185">Reference proteome</keyword>
<dbReference type="AlphaFoldDB" id="A0AAQ3NVY7"/>
<organism evidence="1 2">
    <name type="scientific">Vigna mungo</name>
    <name type="common">Black gram</name>
    <name type="synonym">Phaseolus mungo</name>
    <dbReference type="NCBI Taxonomy" id="3915"/>
    <lineage>
        <taxon>Eukaryota</taxon>
        <taxon>Viridiplantae</taxon>
        <taxon>Streptophyta</taxon>
        <taxon>Embryophyta</taxon>
        <taxon>Tracheophyta</taxon>
        <taxon>Spermatophyta</taxon>
        <taxon>Magnoliopsida</taxon>
        <taxon>eudicotyledons</taxon>
        <taxon>Gunneridae</taxon>
        <taxon>Pentapetalae</taxon>
        <taxon>rosids</taxon>
        <taxon>fabids</taxon>
        <taxon>Fabales</taxon>
        <taxon>Fabaceae</taxon>
        <taxon>Papilionoideae</taxon>
        <taxon>50 kb inversion clade</taxon>
        <taxon>NPAAA clade</taxon>
        <taxon>indigoferoid/millettioid clade</taxon>
        <taxon>Phaseoleae</taxon>
        <taxon>Vigna</taxon>
    </lineage>
</organism>
<gene>
    <name evidence="1" type="ORF">V8G54_013592</name>
</gene>
<name>A0AAQ3NVY7_VIGMU</name>
<accession>A0AAQ3NVY7</accession>
<evidence type="ECO:0000313" key="2">
    <source>
        <dbReference type="Proteomes" id="UP001374535"/>
    </source>
</evidence>
<dbReference type="EMBL" id="CP144697">
    <property type="protein sequence ID" value="WVZ16026.1"/>
    <property type="molecule type" value="Genomic_DNA"/>
</dbReference>
<evidence type="ECO:0000313" key="1">
    <source>
        <dbReference type="EMBL" id="WVZ16026.1"/>
    </source>
</evidence>
<protein>
    <submittedName>
        <fullName evidence="1">Uncharacterized protein</fullName>
    </submittedName>
</protein>
<reference evidence="1 2" key="1">
    <citation type="journal article" date="2023" name="Life. Sci Alliance">
        <title>Evolutionary insights into 3D genome organization and epigenetic landscape of Vigna mungo.</title>
        <authorList>
            <person name="Junaid A."/>
            <person name="Singh B."/>
            <person name="Bhatia S."/>
        </authorList>
    </citation>
    <scope>NUCLEOTIDE SEQUENCE [LARGE SCALE GENOMIC DNA]</scope>
    <source>
        <strain evidence="1">Urdbean</strain>
    </source>
</reference>
<sequence length="127" mass="14310">MKRIDFVIGFGSAMTAQFEGLLVGFEFGFQNQGLDFMVRRKDCLHVSNGLRRRAGGEHTMKKKIHNWIFAKEGFVAAGFAILVSRFSSLYKCLWFWLYEIVGGKRDGGGIYSACLSVVELAMERVVS</sequence>
<dbReference type="Proteomes" id="UP001374535">
    <property type="component" value="Chromosome 4"/>
</dbReference>